<dbReference type="GO" id="GO:0003677">
    <property type="term" value="F:DNA binding"/>
    <property type="evidence" value="ECO:0007669"/>
    <property type="project" value="UniProtKB-KW"/>
</dbReference>
<keyword evidence="3" id="KW-0238">DNA-binding</keyword>
<evidence type="ECO:0000256" key="3">
    <source>
        <dbReference type="ARBA" id="ARBA00023125"/>
    </source>
</evidence>
<reference evidence="6 7" key="1">
    <citation type="submission" date="2020-03" db="EMBL/GenBank/DDBJ databases">
        <title>Soil Listeria distribution.</title>
        <authorList>
            <person name="Liao J."/>
            <person name="Wiedmann M."/>
        </authorList>
    </citation>
    <scope>NUCLEOTIDE SEQUENCE [LARGE SCALE GENOMIC DNA]</scope>
    <source>
        <strain evidence="6 7">FSL L7-1554</strain>
    </source>
</reference>
<keyword evidence="4" id="KW-0175">Coiled coil</keyword>
<comment type="caution">
    <text evidence="6">The sequence shown here is derived from an EMBL/GenBank/DDBJ whole genome shotgun (WGS) entry which is preliminary data.</text>
</comment>
<dbReference type="Pfam" id="PF01420">
    <property type="entry name" value="Methylase_S"/>
    <property type="match status" value="2"/>
</dbReference>
<organism evidence="6 7">
    <name type="scientific">Listeria immobilis</name>
    <dbReference type="NCBI Taxonomy" id="2713502"/>
    <lineage>
        <taxon>Bacteria</taxon>
        <taxon>Bacillati</taxon>
        <taxon>Bacillota</taxon>
        <taxon>Bacilli</taxon>
        <taxon>Bacillales</taxon>
        <taxon>Listeriaceae</taxon>
        <taxon>Listeria</taxon>
    </lineage>
</organism>
<evidence type="ECO:0000256" key="1">
    <source>
        <dbReference type="ARBA" id="ARBA00010923"/>
    </source>
</evidence>
<gene>
    <name evidence="6" type="ORF">HCJ38_13670</name>
</gene>
<comment type="similarity">
    <text evidence="1">Belongs to the type-I restriction system S methylase family.</text>
</comment>
<evidence type="ECO:0000259" key="5">
    <source>
        <dbReference type="Pfam" id="PF01420"/>
    </source>
</evidence>
<protein>
    <recommendedName>
        <fullName evidence="5">Type I restriction modification DNA specificity domain-containing protein</fullName>
    </recommendedName>
</protein>
<dbReference type="PANTHER" id="PTHR30408:SF12">
    <property type="entry name" value="TYPE I RESTRICTION ENZYME MJAVIII SPECIFICITY SUBUNIT"/>
    <property type="match status" value="1"/>
</dbReference>
<feature type="domain" description="Type I restriction modification DNA specificity" evidence="5">
    <location>
        <begin position="29"/>
        <end position="185"/>
    </location>
</feature>
<dbReference type="SUPFAM" id="SSF116734">
    <property type="entry name" value="DNA methylase specificity domain"/>
    <property type="match status" value="2"/>
</dbReference>
<accession>A0A7X1CA53</accession>
<dbReference type="InterPro" id="IPR000055">
    <property type="entry name" value="Restrct_endonuc_typeI_TRD"/>
</dbReference>
<feature type="domain" description="Type I restriction modification DNA specificity" evidence="5">
    <location>
        <begin position="236"/>
        <end position="393"/>
    </location>
</feature>
<evidence type="ECO:0000256" key="4">
    <source>
        <dbReference type="SAM" id="Coils"/>
    </source>
</evidence>
<dbReference type="Gene3D" id="1.10.287.1120">
    <property type="entry name" value="Bipartite methylase S protein"/>
    <property type="match status" value="2"/>
</dbReference>
<name>A0A7X1CA53_9LIST</name>
<dbReference type="EMBL" id="JAASTW010000023">
    <property type="protein sequence ID" value="MBC1490038.1"/>
    <property type="molecule type" value="Genomic_DNA"/>
</dbReference>
<keyword evidence="2" id="KW-0680">Restriction system</keyword>
<evidence type="ECO:0000313" key="7">
    <source>
        <dbReference type="Proteomes" id="UP000561617"/>
    </source>
</evidence>
<dbReference type="PANTHER" id="PTHR30408">
    <property type="entry name" value="TYPE-1 RESTRICTION ENZYME ECOKI SPECIFICITY PROTEIN"/>
    <property type="match status" value="1"/>
</dbReference>
<dbReference type="GO" id="GO:0009307">
    <property type="term" value="P:DNA restriction-modification system"/>
    <property type="evidence" value="ECO:0007669"/>
    <property type="project" value="UniProtKB-KW"/>
</dbReference>
<sequence length="415" mass="47649">MVSKWTKVQLPNVLIDQKSAIKIGPFGSQLKKELLQKRGDYRVYGQENVYKNDFSFGDRYLSKEKYEDLKSSEICPNDIVISTMGTIGHCSIVPSNILPGIMDSHLIRLRLDYKKIDYQFFKYILQSEGIQNQIKKMSVGGIMDGLSTSIIKQIEISYPSINEQKKIAESLSDIDKLIDSLSELIKKKLLIKEGVTEEIFSGKRRLQGFWKKWPENTIEELCYLVTKQTGFDYSAKIKPSLVKSKKEDNIPFIQNKDFEGKRINFLTDFYIQIEVAKEFPQILLDEPSLLISISGRIGNVGMFTDKRLAFIGGAVGVAKFKQKKYIEWVMRYLRSNEGQKKIIINEKTGAQSNITVEDIRKITIPIPSIEEQEAIIAILSDIDEEIFKLEENLEKYKKIKQGMMKQLLTGKIRLA</sequence>
<evidence type="ECO:0000313" key="6">
    <source>
        <dbReference type="EMBL" id="MBC1490038.1"/>
    </source>
</evidence>
<dbReference type="InterPro" id="IPR052021">
    <property type="entry name" value="Type-I_RS_S_subunit"/>
</dbReference>
<dbReference type="RefSeq" id="WP_185381564.1">
    <property type="nucleotide sequence ID" value="NZ_JAASTW010000023.1"/>
</dbReference>
<dbReference type="AlphaFoldDB" id="A0A7X1CA53"/>
<dbReference type="InterPro" id="IPR044946">
    <property type="entry name" value="Restrct_endonuc_typeI_TRD_sf"/>
</dbReference>
<dbReference type="Proteomes" id="UP000561617">
    <property type="component" value="Unassembled WGS sequence"/>
</dbReference>
<feature type="coiled-coil region" evidence="4">
    <location>
        <begin position="379"/>
        <end position="406"/>
    </location>
</feature>
<evidence type="ECO:0000256" key="2">
    <source>
        <dbReference type="ARBA" id="ARBA00022747"/>
    </source>
</evidence>
<dbReference type="Gene3D" id="3.90.220.20">
    <property type="entry name" value="DNA methylase specificity domains"/>
    <property type="match status" value="2"/>
</dbReference>
<proteinExistence type="inferred from homology"/>